<organism evidence="3 4">
    <name type="scientific">Georgenia alba</name>
    <dbReference type="NCBI Taxonomy" id="2233858"/>
    <lineage>
        <taxon>Bacteria</taxon>
        <taxon>Bacillati</taxon>
        <taxon>Actinomycetota</taxon>
        <taxon>Actinomycetes</taxon>
        <taxon>Micrococcales</taxon>
        <taxon>Bogoriellaceae</taxon>
        <taxon>Georgenia</taxon>
    </lineage>
</organism>
<dbReference type="SUPFAM" id="SSF53756">
    <property type="entry name" value="UDP-Glycosyltransferase/glycogen phosphorylase"/>
    <property type="match status" value="1"/>
</dbReference>
<dbReference type="InterPro" id="IPR051199">
    <property type="entry name" value="LPS_LOS_Heptosyltrfase"/>
</dbReference>
<keyword evidence="2" id="KW-0808">Transferase</keyword>
<dbReference type="CDD" id="cd03789">
    <property type="entry name" value="GT9_LPS_heptosyltransferase"/>
    <property type="match status" value="1"/>
</dbReference>
<comment type="caution">
    <text evidence="3">The sequence shown here is derived from an EMBL/GenBank/DDBJ whole genome shotgun (WGS) entry which is preliminary data.</text>
</comment>
<accession>A0ABW2Q2G4</accession>
<dbReference type="Gene3D" id="3.40.50.2000">
    <property type="entry name" value="Glycogen Phosphorylase B"/>
    <property type="match status" value="2"/>
</dbReference>
<dbReference type="InterPro" id="IPR002201">
    <property type="entry name" value="Glyco_trans_9"/>
</dbReference>
<dbReference type="Proteomes" id="UP001596455">
    <property type="component" value="Unassembled WGS sequence"/>
</dbReference>
<reference evidence="4" key="1">
    <citation type="journal article" date="2019" name="Int. J. Syst. Evol. Microbiol.">
        <title>The Global Catalogue of Microorganisms (GCM) 10K type strain sequencing project: providing services to taxonomists for standard genome sequencing and annotation.</title>
        <authorList>
            <consortium name="The Broad Institute Genomics Platform"/>
            <consortium name="The Broad Institute Genome Sequencing Center for Infectious Disease"/>
            <person name="Wu L."/>
            <person name="Ma J."/>
        </authorList>
    </citation>
    <scope>NUCLEOTIDE SEQUENCE [LARGE SCALE GENOMIC DNA]</scope>
    <source>
        <strain evidence="4">JCM 1490</strain>
    </source>
</reference>
<dbReference type="RefSeq" id="WP_382390389.1">
    <property type="nucleotide sequence ID" value="NZ_JBHTCQ010000001.1"/>
</dbReference>
<evidence type="ECO:0000256" key="1">
    <source>
        <dbReference type="ARBA" id="ARBA00022676"/>
    </source>
</evidence>
<proteinExistence type="predicted"/>
<dbReference type="PANTHER" id="PTHR30160">
    <property type="entry name" value="TETRAACYLDISACCHARIDE 4'-KINASE-RELATED"/>
    <property type="match status" value="1"/>
</dbReference>
<dbReference type="EMBL" id="JBHTCQ010000001">
    <property type="protein sequence ID" value="MFC7403689.1"/>
    <property type="molecule type" value="Genomic_DNA"/>
</dbReference>
<keyword evidence="1" id="KW-0328">Glycosyltransferase</keyword>
<evidence type="ECO:0000313" key="4">
    <source>
        <dbReference type="Proteomes" id="UP001596455"/>
    </source>
</evidence>
<name>A0ABW2Q2G4_9MICO</name>
<gene>
    <name evidence="3" type="ORF">ACFQQL_01105</name>
</gene>
<protein>
    <submittedName>
        <fullName evidence="3">Glycosyltransferase family 9 protein</fullName>
    </submittedName>
</protein>
<keyword evidence="4" id="KW-1185">Reference proteome</keyword>
<evidence type="ECO:0000256" key="2">
    <source>
        <dbReference type="ARBA" id="ARBA00022679"/>
    </source>
</evidence>
<sequence length="329" mass="33575">MSRTLAVRLEDEADVLLTGPALRALAATTDILDVLVSPAGLPAAELLPAVNEKLTFDPPWRGAAPPQVDRVATDLLIGALACRGYDRCVIFTSPGHSPLPLALLARIAGIGHLVATTTDEPGTLLDVRHERPPELHEAEVALDLAYTAGGRLPTGDDGRLAVRGPLPDVSRRVPDGPYVVLHPGASAPSRALTPEHAAAVVAALQEGGRTVVVTGREHEASLTAAAAGGEAIDLTGRTSFAQLAAVLAHAECVVTGSSAPAHLAAAVDTPVVCLASPVVPAARWAPFGVETVLLGDWQGPAPEHPRLSGVAPEKVAEAVASLVAGRAGA</sequence>
<dbReference type="Pfam" id="PF01075">
    <property type="entry name" value="Glyco_transf_9"/>
    <property type="match status" value="1"/>
</dbReference>
<evidence type="ECO:0000313" key="3">
    <source>
        <dbReference type="EMBL" id="MFC7403689.1"/>
    </source>
</evidence>
<dbReference type="PANTHER" id="PTHR30160:SF1">
    <property type="entry name" value="LIPOPOLYSACCHARIDE 1,2-N-ACETYLGLUCOSAMINETRANSFERASE-RELATED"/>
    <property type="match status" value="1"/>
</dbReference>